<comment type="caution">
    <text evidence="2">The sequence shown here is derived from an EMBL/GenBank/DDBJ whole genome shotgun (WGS) entry which is preliminary data.</text>
</comment>
<dbReference type="GO" id="GO:0000307">
    <property type="term" value="C:cyclin-dependent protein kinase holoenzyme complex"/>
    <property type="evidence" value="ECO:0007669"/>
    <property type="project" value="TreeGrafter"/>
</dbReference>
<dbReference type="InterPro" id="IPR006671">
    <property type="entry name" value="Cyclin_N"/>
</dbReference>
<dbReference type="GO" id="GO:0005634">
    <property type="term" value="C:nucleus"/>
    <property type="evidence" value="ECO:0007669"/>
    <property type="project" value="TreeGrafter"/>
</dbReference>
<protein>
    <recommendedName>
        <fullName evidence="1">Cyclin N-terminal domain-containing protein</fullName>
    </recommendedName>
</protein>
<dbReference type="AlphaFoldDB" id="A0A9W8A3H7"/>
<evidence type="ECO:0000313" key="2">
    <source>
        <dbReference type="EMBL" id="KAJ1919326.1"/>
    </source>
</evidence>
<accession>A0A9W8A3H7</accession>
<dbReference type="OrthoDB" id="10250320at2759"/>
<dbReference type="InterPro" id="IPR036915">
    <property type="entry name" value="Cyclin-like_sf"/>
</dbReference>
<dbReference type="PANTHER" id="PTHR15615:SF27">
    <property type="entry name" value="PHO85 CYCLIN CLG1"/>
    <property type="match status" value="1"/>
</dbReference>
<gene>
    <name evidence="2" type="ORF">IWQ60_007274</name>
</gene>
<dbReference type="GO" id="GO:0019901">
    <property type="term" value="F:protein kinase binding"/>
    <property type="evidence" value="ECO:0007669"/>
    <property type="project" value="InterPro"/>
</dbReference>
<dbReference type="Pfam" id="PF00134">
    <property type="entry name" value="Cyclin_N"/>
    <property type="match status" value="1"/>
</dbReference>
<reference evidence="2" key="1">
    <citation type="submission" date="2022-07" db="EMBL/GenBank/DDBJ databases">
        <title>Phylogenomic reconstructions and comparative analyses of Kickxellomycotina fungi.</title>
        <authorList>
            <person name="Reynolds N.K."/>
            <person name="Stajich J.E."/>
            <person name="Barry K."/>
            <person name="Grigoriev I.V."/>
            <person name="Crous P."/>
            <person name="Smith M.E."/>
        </authorList>
    </citation>
    <scope>NUCLEOTIDE SEQUENCE</scope>
    <source>
        <strain evidence="2">RSA 861</strain>
    </source>
</reference>
<dbReference type="SUPFAM" id="SSF47954">
    <property type="entry name" value="Cyclin-like"/>
    <property type="match status" value="1"/>
</dbReference>
<dbReference type="Proteomes" id="UP001150569">
    <property type="component" value="Unassembled WGS sequence"/>
</dbReference>
<name>A0A9W8A3H7_9FUNG</name>
<dbReference type="InterPro" id="IPR013922">
    <property type="entry name" value="Cyclin_PHO80-like"/>
</dbReference>
<organism evidence="2 3">
    <name type="scientific">Tieghemiomyces parasiticus</name>
    <dbReference type="NCBI Taxonomy" id="78921"/>
    <lineage>
        <taxon>Eukaryota</taxon>
        <taxon>Fungi</taxon>
        <taxon>Fungi incertae sedis</taxon>
        <taxon>Zoopagomycota</taxon>
        <taxon>Kickxellomycotina</taxon>
        <taxon>Dimargaritomycetes</taxon>
        <taxon>Dimargaritales</taxon>
        <taxon>Dimargaritaceae</taxon>
        <taxon>Tieghemiomyces</taxon>
    </lineage>
</organism>
<sequence length="209" mass="22979">MNTTALPPQLARLAELSQPSSLPWIFHTTQHLVSLFHTTATTSHGHGINATADPHVGEAAGGLPAIIPFVRHLVTECRLTNATLVYALVYTHRLHQRLPAGALSKPGAMHRILVAALLLANKYIEDVPTLTPQRLANTLMRWPALESAWSRIALGGPATKQALWWAFPVEISRVERAMLKLLDFQLYVEEADVVPFLPIVEVSVARVTI</sequence>
<evidence type="ECO:0000313" key="3">
    <source>
        <dbReference type="Proteomes" id="UP001150569"/>
    </source>
</evidence>
<keyword evidence="3" id="KW-1185">Reference proteome</keyword>
<dbReference type="CDD" id="cd20557">
    <property type="entry name" value="CYCLIN_ScPCL1-like"/>
    <property type="match status" value="1"/>
</dbReference>
<dbReference type="PANTHER" id="PTHR15615">
    <property type="match status" value="1"/>
</dbReference>
<dbReference type="GO" id="GO:0016538">
    <property type="term" value="F:cyclin-dependent protein serine/threonine kinase regulator activity"/>
    <property type="evidence" value="ECO:0007669"/>
    <property type="project" value="TreeGrafter"/>
</dbReference>
<proteinExistence type="predicted"/>
<dbReference type="Gene3D" id="1.10.472.10">
    <property type="entry name" value="Cyclin-like"/>
    <property type="match status" value="1"/>
</dbReference>
<evidence type="ECO:0000259" key="1">
    <source>
        <dbReference type="Pfam" id="PF00134"/>
    </source>
</evidence>
<dbReference type="EMBL" id="JANBPT010000476">
    <property type="protein sequence ID" value="KAJ1919326.1"/>
    <property type="molecule type" value="Genomic_DNA"/>
</dbReference>
<feature type="domain" description="Cyclin N-terminal" evidence="1">
    <location>
        <begin position="67"/>
        <end position="186"/>
    </location>
</feature>